<evidence type="ECO:0000313" key="2">
    <source>
        <dbReference type="EMBL" id="ROU18455.1"/>
    </source>
</evidence>
<evidence type="ECO:0000313" key="3">
    <source>
        <dbReference type="Proteomes" id="UP000268051"/>
    </source>
</evidence>
<proteinExistence type="predicted"/>
<dbReference type="EMBL" id="RHFN01000001">
    <property type="protein sequence ID" value="ROU18455.1"/>
    <property type="molecule type" value="Genomic_DNA"/>
</dbReference>
<protein>
    <submittedName>
        <fullName evidence="2">Uncharacterized protein</fullName>
    </submittedName>
</protein>
<dbReference type="AlphaFoldDB" id="A0A3N2SFQ3"/>
<organism evidence="2 3">
    <name type="scientific">Kluyvera ascorbata</name>
    <dbReference type="NCBI Taxonomy" id="51288"/>
    <lineage>
        <taxon>Bacteria</taxon>
        <taxon>Pseudomonadati</taxon>
        <taxon>Pseudomonadota</taxon>
        <taxon>Gammaproteobacteria</taxon>
        <taxon>Enterobacterales</taxon>
        <taxon>Enterobacteriaceae</taxon>
        <taxon>Kluyvera</taxon>
    </lineage>
</organism>
<sequence>MVSLFINNTRPGKVLRPSISYFSLIKRAFKELDHDNVVFVPSIIIGIFLILFVFEIFLGLFEIT</sequence>
<name>A0A3N2SFQ3_9ENTR</name>
<accession>A0A3N2SFQ3</accession>
<keyword evidence="1" id="KW-0472">Membrane</keyword>
<gene>
    <name evidence="2" type="ORF">EB837_00925</name>
</gene>
<feature type="transmembrane region" description="Helical" evidence="1">
    <location>
        <begin position="38"/>
        <end position="61"/>
    </location>
</feature>
<evidence type="ECO:0000256" key="1">
    <source>
        <dbReference type="SAM" id="Phobius"/>
    </source>
</evidence>
<reference evidence="2 3" key="1">
    <citation type="submission" date="2018-10" db="EMBL/GenBank/DDBJ databases">
        <title>Horizontal transference of carbapenem resistance between Klebsiella pneumoniae and Kluyvera ascorbata during abdominal infection: a case report.</title>
        <authorList>
            <person name="Raro O.H.F."/>
            <person name="Lima-Morales D."/>
            <person name="Barth A.L."/>
            <person name="Paim T.G.S."/>
            <person name="Mott M.P."/>
            <person name="Riche C.V.W."/>
            <person name="Teixeira U.F."/>
            <person name="Waechter F."/>
            <person name="Dias C.A.G."/>
        </authorList>
    </citation>
    <scope>NUCLEOTIDE SEQUENCE [LARGE SCALE GENOMIC DNA]</scope>
    <source>
        <strain evidence="2 3">OT2</strain>
    </source>
</reference>
<keyword evidence="1" id="KW-1133">Transmembrane helix</keyword>
<dbReference type="Proteomes" id="UP000268051">
    <property type="component" value="Unassembled WGS sequence"/>
</dbReference>
<comment type="caution">
    <text evidence="2">The sequence shown here is derived from an EMBL/GenBank/DDBJ whole genome shotgun (WGS) entry which is preliminary data.</text>
</comment>
<keyword evidence="1" id="KW-0812">Transmembrane</keyword>